<reference evidence="2" key="1">
    <citation type="submission" date="2021-03" db="EMBL/GenBank/DDBJ databases">
        <title>Roseibium sp. CAU 1637 isolated from Incheon.</title>
        <authorList>
            <person name="Kim W."/>
        </authorList>
    </citation>
    <scope>NUCLEOTIDE SEQUENCE</scope>
    <source>
        <strain evidence="2">CAU 1637</strain>
    </source>
</reference>
<keyword evidence="3" id="KW-1185">Reference proteome</keyword>
<organism evidence="2 3">
    <name type="scientific">Roseibium limicola</name>
    <dbReference type="NCBI Taxonomy" id="2816037"/>
    <lineage>
        <taxon>Bacteria</taxon>
        <taxon>Pseudomonadati</taxon>
        <taxon>Pseudomonadota</taxon>
        <taxon>Alphaproteobacteria</taxon>
        <taxon>Hyphomicrobiales</taxon>
        <taxon>Stappiaceae</taxon>
        <taxon>Roseibium</taxon>
    </lineage>
</organism>
<protein>
    <submittedName>
        <fullName evidence="2">DUF2125 domain-containing protein</fullName>
    </submittedName>
</protein>
<proteinExistence type="predicted"/>
<dbReference type="RefSeq" id="WP_206943731.1">
    <property type="nucleotide sequence ID" value="NZ_JAFLNF010000009.1"/>
</dbReference>
<sequence>MSSVPYQPRRRSYIALGTVVFVVMAGWTAGWFVLKDRFVSVLDTSLTRLSGQGYRIGCDDRSIQGFPFRYEVNCGDLSVDAEQGWSVRTAGLRTAALIYKPGHVIGEFTAPGIIELPGQGISANLDWTMAHSSFQTDGQRLTDLDVELVDPKTLLRSRFSPEPTEFSASNAQAHLRRTGEASRDLDVAFSLSSVESALLLPSLRGSDISVYGRLIGGADVIDGASLAQLLATSPEGVQLQTMALRVSLENLDVAADGDLTLHPDGLLSGNMMISSASPELLLQRLGEISPDVKANAGLLNGLLAGFMVKDAESGESRVDVPLSLRRGRLSIGILPLGQLPPVVL</sequence>
<gene>
    <name evidence="2" type="ORF">J0X15_17815</name>
</gene>
<comment type="caution">
    <text evidence="2">The sequence shown here is derived from an EMBL/GenBank/DDBJ whole genome shotgun (WGS) entry which is preliminary data.</text>
</comment>
<dbReference type="InterPro" id="IPR018666">
    <property type="entry name" value="DUF2125"/>
</dbReference>
<dbReference type="Pfam" id="PF09898">
    <property type="entry name" value="DUF2125"/>
    <property type="match status" value="1"/>
</dbReference>
<feature type="transmembrane region" description="Helical" evidence="1">
    <location>
        <begin position="12"/>
        <end position="34"/>
    </location>
</feature>
<keyword evidence="1" id="KW-0472">Membrane</keyword>
<name>A0A939EU18_9HYPH</name>
<dbReference type="Proteomes" id="UP000664779">
    <property type="component" value="Unassembled WGS sequence"/>
</dbReference>
<evidence type="ECO:0000256" key="1">
    <source>
        <dbReference type="SAM" id="Phobius"/>
    </source>
</evidence>
<dbReference type="EMBL" id="JAFLNF010000009">
    <property type="protein sequence ID" value="MBO0347089.1"/>
    <property type="molecule type" value="Genomic_DNA"/>
</dbReference>
<keyword evidence="1" id="KW-1133">Transmembrane helix</keyword>
<accession>A0A939EU18</accession>
<dbReference type="AlphaFoldDB" id="A0A939EU18"/>
<evidence type="ECO:0000313" key="3">
    <source>
        <dbReference type="Proteomes" id="UP000664779"/>
    </source>
</evidence>
<evidence type="ECO:0000313" key="2">
    <source>
        <dbReference type="EMBL" id="MBO0347089.1"/>
    </source>
</evidence>
<keyword evidence="1" id="KW-0812">Transmembrane</keyword>